<evidence type="ECO:0000256" key="8">
    <source>
        <dbReference type="ARBA" id="ARBA00023018"/>
    </source>
</evidence>
<keyword evidence="8" id="KW-0770">Synapse</keyword>
<dbReference type="InterPro" id="IPR058533">
    <property type="entry name" value="Cation_efflux_TM"/>
</dbReference>
<comment type="similarity">
    <text evidence="3">Belongs to the TMEM163 family.</text>
</comment>
<evidence type="ECO:0000256" key="3">
    <source>
        <dbReference type="ARBA" id="ARBA00008731"/>
    </source>
</evidence>
<dbReference type="PANTHER" id="PTHR31937:SF2">
    <property type="entry name" value="TRANSMEMBRANE PROTEIN 163"/>
    <property type="match status" value="1"/>
</dbReference>
<keyword evidence="7 11" id="KW-1133">Transmembrane helix</keyword>
<evidence type="ECO:0000313" key="14">
    <source>
        <dbReference type="Proteomes" id="UP000721844"/>
    </source>
</evidence>
<evidence type="ECO:0000256" key="6">
    <source>
        <dbReference type="ARBA" id="ARBA00022833"/>
    </source>
</evidence>
<dbReference type="GO" id="GO:0031410">
    <property type="term" value="C:cytoplasmic vesicle"/>
    <property type="evidence" value="ECO:0007669"/>
    <property type="project" value="UniProtKB-KW"/>
</dbReference>
<dbReference type="Pfam" id="PF01545">
    <property type="entry name" value="Cation_efflux"/>
    <property type="match status" value="1"/>
</dbReference>
<dbReference type="InterPro" id="IPR027469">
    <property type="entry name" value="Cation_efflux_TMD_sf"/>
</dbReference>
<keyword evidence="10" id="KW-0968">Cytoplasmic vesicle</keyword>
<evidence type="ECO:0000313" key="13">
    <source>
        <dbReference type="EMBL" id="MCB8882915.1"/>
    </source>
</evidence>
<feature type="transmembrane region" description="Helical" evidence="11">
    <location>
        <begin position="49"/>
        <end position="70"/>
    </location>
</feature>
<sequence length="205" mass="22207">MKMLHTHSKILPNRLLRRGLWLEYATLAWNVVGTPVMIAMAIASSSTAMAGFGLDSLIEIFASVVVIWQLKGEDSSNRERIALRLIGAAFYLLAAYVLIQSIWMLANRHHPVQSSLGIAWLALTVVTMVSLAYGKLVTGRALGNIVLRTEARVTMIDAALAAAVLCGVGLNALLGWWWADPLSGLVIVFYGVKEGRAALGHVRDG</sequence>
<evidence type="ECO:0000256" key="10">
    <source>
        <dbReference type="ARBA" id="ARBA00023329"/>
    </source>
</evidence>
<comment type="subcellular location">
    <subcellularLocation>
        <location evidence="2">Cytoplasmic vesicle</location>
        <location evidence="2">Secretory vesicle</location>
        <location evidence="2">Synaptic vesicle membrane</location>
        <topology evidence="2">Multi-pass membrane protein</topology>
    </subcellularLocation>
    <subcellularLocation>
        <location evidence="1">Early endosome membrane</location>
    </subcellularLocation>
</comment>
<keyword evidence="6" id="KW-0862">Zinc</keyword>
<keyword evidence="9 11" id="KW-0472">Membrane</keyword>
<accession>A0A964E5P7</accession>
<organism evidence="13 14">
    <name type="scientific">Acidisoma cellulosilyticum</name>
    <dbReference type="NCBI Taxonomy" id="2802395"/>
    <lineage>
        <taxon>Bacteria</taxon>
        <taxon>Pseudomonadati</taxon>
        <taxon>Pseudomonadota</taxon>
        <taxon>Alphaproteobacteria</taxon>
        <taxon>Acetobacterales</taxon>
        <taxon>Acidocellaceae</taxon>
        <taxon>Acidisoma</taxon>
    </lineage>
</organism>
<dbReference type="AlphaFoldDB" id="A0A964E5P7"/>
<feature type="domain" description="Cation efflux protein transmembrane" evidence="12">
    <location>
        <begin position="27"/>
        <end position="195"/>
    </location>
</feature>
<evidence type="ECO:0000256" key="4">
    <source>
        <dbReference type="ARBA" id="ARBA00022692"/>
    </source>
</evidence>
<dbReference type="Proteomes" id="UP000721844">
    <property type="component" value="Unassembled WGS sequence"/>
</dbReference>
<reference evidence="13 14" key="1">
    <citation type="journal article" date="2021" name="Microorganisms">
        <title>Acidisoma silvae sp. nov. and Acidisomacellulosilytica sp. nov., Two Acidophilic Bacteria Isolated from Decaying Wood, Hydrolyzing Cellulose and Producing Poly-3-hydroxybutyrate.</title>
        <authorList>
            <person name="Mieszkin S."/>
            <person name="Pouder E."/>
            <person name="Uroz S."/>
            <person name="Simon-Colin C."/>
            <person name="Alain K."/>
        </authorList>
    </citation>
    <scope>NUCLEOTIDE SEQUENCE [LARGE SCALE GENOMIC DNA]</scope>
    <source>
        <strain evidence="13 14">HW T5.17</strain>
    </source>
</reference>
<evidence type="ECO:0000256" key="2">
    <source>
        <dbReference type="ARBA" id="ARBA00004644"/>
    </source>
</evidence>
<feature type="transmembrane region" description="Helical" evidence="11">
    <location>
        <begin position="21"/>
        <end position="43"/>
    </location>
</feature>
<name>A0A964E5P7_9PROT</name>
<dbReference type="EMBL" id="JAESVA010000010">
    <property type="protein sequence ID" value="MCB8882915.1"/>
    <property type="molecule type" value="Genomic_DNA"/>
</dbReference>
<dbReference type="SUPFAM" id="SSF161111">
    <property type="entry name" value="Cation efflux protein transmembrane domain-like"/>
    <property type="match status" value="1"/>
</dbReference>
<dbReference type="InterPro" id="IPR026765">
    <property type="entry name" value="Tmem163"/>
</dbReference>
<feature type="transmembrane region" description="Helical" evidence="11">
    <location>
        <begin position="158"/>
        <end position="179"/>
    </location>
</feature>
<evidence type="ECO:0000256" key="5">
    <source>
        <dbReference type="ARBA" id="ARBA00022753"/>
    </source>
</evidence>
<evidence type="ECO:0000256" key="1">
    <source>
        <dbReference type="ARBA" id="ARBA00004146"/>
    </source>
</evidence>
<keyword evidence="14" id="KW-1185">Reference proteome</keyword>
<evidence type="ECO:0000256" key="9">
    <source>
        <dbReference type="ARBA" id="ARBA00023136"/>
    </source>
</evidence>
<proteinExistence type="inferred from homology"/>
<dbReference type="GO" id="GO:0016020">
    <property type="term" value="C:membrane"/>
    <property type="evidence" value="ECO:0007669"/>
    <property type="project" value="InterPro"/>
</dbReference>
<dbReference type="PANTHER" id="PTHR31937">
    <property type="entry name" value="TRANSMEMBRANE PROTEIN 163"/>
    <property type="match status" value="1"/>
</dbReference>
<dbReference type="GO" id="GO:0008324">
    <property type="term" value="F:monoatomic cation transmembrane transporter activity"/>
    <property type="evidence" value="ECO:0007669"/>
    <property type="project" value="InterPro"/>
</dbReference>
<feature type="transmembrane region" description="Helical" evidence="11">
    <location>
        <begin position="118"/>
        <end position="137"/>
    </location>
</feature>
<evidence type="ECO:0000259" key="12">
    <source>
        <dbReference type="Pfam" id="PF01545"/>
    </source>
</evidence>
<protein>
    <recommendedName>
        <fullName evidence="12">Cation efflux protein transmembrane domain-containing protein</fullName>
    </recommendedName>
</protein>
<evidence type="ECO:0000256" key="11">
    <source>
        <dbReference type="SAM" id="Phobius"/>
    </source>
</evidence>
<dbReference type="RefSeq" id="WP_227309573.1">
    <property type="nucleotide sequence ID" value="NZ_JAESVA010000010.1"/>
</dbReference>
<keyword evidence="4 11" id="KW-0812">Transmembrane</keyword>
<feature type="transmembrane region" description="Helical" evidence="11">
    <location>
        <begin position="82"/>
        <end position="106"/>
    </location>
</feature>
<evidence type="ECO:0000256" key="7">
    <source>
        <dbReference type="ARBA" id="ARBA00022989"/>
    </source>
</evidence>
<comment type="caution">
    <text evidence="13">The sequence shown here is derived from an EMBL/GenBank/DDBJ whole genome shotgun (WGS) entry which is preliminary data.</text>
</comment>
<dbReference type="Gene3D" id="1.20.1510.10">
    <property type="entry name" value="Cation efflux protein transmembrane domain"/>
    <property type="match status" value="1"/>
</dbReference>
<keyword evidence="5" id="KW-0967">Endosome</keyword>
<gene>
    <name evidence="13" type="ORF">ACELLULO517_21895</name>
</gene>